<dbReference type="AlphaFoldDB" id="A0A660L0M4"/>
<reference evidence="1 2" key="1">
    <citation type="submission" date="2018-10" db="EMBL/GenBank/DDBJ databases">
        <title>Genomic Encyclopedia of Archaeal and Bacterial Type Strains, Phase II (KMG-II): from individual species to whole genera.</title>
        <authorList>
            <person name="Goeker M."/>
        </authorList>
    </citation>
    <scope>NUCLEOTIDE SEQUENCE [LARGE SCALE GENOMIC DNA]</scope>
    <source>
        <strain evidence="1 2">DSM 14954</strain>
    </source>
</reference>
<comment type="caution">
    <text evidence="1">The sequence shown here is derived from an EMBL/GenBank/DDBJ whole genome shotgun (WGS) entry which is preliminary data.</text>
</comment>
<dbReference type="Proteomes" id="UP000278962">
    <property type="component" value="Unassembled WGS sequence"/>
</dbReference>
<accession>A0A660L0M4</accession>
<dbReference type="EMBL" id="RBIL01000002">
    <property type="protein sequence ID" value="RKQ87541.1"/>
    <property type="molecule type" value="Genomic_DNA"/>
</dbReference>
<protein>
    <submittedName>
        <fullName evidence="1">Uncharacterized protein</fullName>
    </submittedName>
</protein>
<evidence type="ECO:0000313" key="2">
    <source>
        <dbReference type="Proteomes" id="UP000278962"/>
    </source>
</evidence>
<dbReference type="RefSeq" id="WP_170179466.1">
    <property type="nucleotide sequence ID" value="NZ_RBIL01000002.1"/>
</dbReference>
<sequence>MDAPKPQPDGTPQDDLDAERLAELTKMSLDALRTFLDFHTGRRALRRDPAE</sequence>
<name>A0A660L0M4_9ACTN</name>
<gene>
    <name evidence="1" type="ORF">C8N24_5565</name>
</gene>
<keyword evidence="2" id="KW-1185">Reference proteome</keyword>
<evidence type="ECO:0000313" key="1">
    <source>
        <dbReference type="EMBL" id="RKQ87541.1"/>
    </source>
</evidence>
<proteinExistence type="predicted"/>
<organism evidence="1 2">
    <name type="scientific">Solirubrobacter pauli</name>
    <dbReference type="NCBI Taxonomy" id="166793"/>
    <lineage>
        <taxon>Bacteria</taxon>
        <taxon>Bacillati</taxon>
        <taxon>Actinomycetota</taxon>
        <taxon>Thermoleophilia</taxon>
        <taxon>Solirubrobacterales</taxon>
        <taxon>Solirubrobacteraceae</taxon>
        <taxon>Solirubrobacter</taxon>
    </lineage>
</organism>